<dbReference type="Gene3D" id="3.40.630.30">
    <property type="match status" value="1"/>
</dbReference>
<dbReference type="InterPro" id="IPR000182">
    <property type="entry name" value="GNAT_dom"/>
</dbReference>
<gene>
    <name evidence="2" type="ORF">NQG31_06860</name>
</gene>
<feature type="domain" description="N-acetyltransferase" evidence="1">
    <location>
        <begin position="1"/>
        <end position="154"/>
    </location>
</feature>
<accession>A0ABT2KXY5</accession>
<name>A0ABT2KXY5_9BACL</name>
<evidence type="ECO:0000313" key="2">
    <source>
        <dbReference type="EMBL" id="MCT4795260.1"/>
    </source>
</evidence>
<evidence type="ECO:0000259" key="1">
    <source>
        <dbReference type="PROSITE" id="PS51186"/>
    </source>
</evidence>
<dbReference type="PROSITE" id="PS51186">
    <property type="entry name" value="GNAT"/>
    <property type="match status" value="1"/>
</dbReference>
<dbReference type="Pfam" id="PF00583">
    <property type="entry name" value="Acetyltransf_1"/>
    <property type="match status" value="1"/>
</dbReference>
<sequence>MKLASYKAADRARLEAFLRRQQTFAALSGQTIDAFSEENVADFEADGTISLLVEADAEVIAVVDLLRRHPVDGSLWIGLFVVDERYHGNGIAQSLYEQLEQEQMLPFHSVFRLGVLPHNERAYRFWQRQGYVYEKESVTARGDHVHVLIKTICP</sequence>
<reference evidence="2 3" key="1">
    <citation type="submission" date="2022-07" db="EMBL/GenBank/DDBJ databases">
        <title>Genomic and pangenome structural analysis of the polyextremophile Exiguobacterium.</title>
        <authorList>
            <person name="Shen L."/>
        </authorList>
    </citation>
    <scope>NUCLEOTIDE SEQUENCE [LARGE SCALE GENOMIC DNA]</scope>
    <source>
        <strain evidence="2 3">12_1</strain>
    </source>
</reference>
<keyword evidence="3" id="KW-1185">Reference proteome</keyword>
<dbReference type="SUPFAM" id="SSF55729">
    <property type="entry name" value="Acyl-CoA N-acyltransferases (Nat)"/>
    <property type="match status" value="1"/>
</dbReference>
<evidence type="ECO:0000313" key="3">
    <source>
        <dbReference type="Proteomes" id="UP001206821"/>
    </source>
</evidence>
<dbReference type="RefSeq" id="WP_034817617.1">
    <property type="nucleotide sequence ID" value="NZ_JANIEK010000021.1"/>
</dbReference>
<dbReference type="Proteomes" id="UP001206821">
    <property type="component" value="Unassembled WGS sequence"/>
</dbReference>
<dbReference type="CDD" id="cd04301">
    <property type="entry name" value="NAT_SF"/>
    <property type="match status" value="1"/>
</dbReference>
<proteinExistence type="predicted"/>
<protein>
    <submittedName>
        <fullName evidence="2">GNAT family N-acetyltransferase</fullName>
    </submittedName>
</protein>
<dbReference type="InterPro" id="IPR016181">
    <property type="entry name" value="Acyl_CoA_acyltransferase"/>
</dbReference>
<dbReference type="EMBL" id="JANIEK010000021">
    <property type="protein sequence ID" value="MCT4795260.1"/>
    <property type="molecule type" value="Genomic_DNA"/>
</dbReference>
<comment type="caution">
    <text evidence="2">The sequence shown here is derived from an EMBL/GenBank/DDBJ whole genome shotgun (WGS) entry which is preliminary data.</text>
</comment>
<organism evidence="2 3">
    <name type="scientific">Exiguobacterium alkaliphilum</name>
    <dbReference type="NCBI Taxonomy" id="1428684"/>
    <lineage>
        <taxon>Bacteria</taxon>
        <taxon>Bacillati</taxon>
        <taxon>Bacillota</taxon>
        <taxon>Bacilli</taxon>
        <taxon>Bacillales</taxon>
        <taxon>Bacillales Family XII. Incertae Sedis</taxon>
        <taxon>Exiguobacterium</taxon>
    </lineage>
</organism>